<name>A0A2Z7CKC3_9LAMI</name>
<dbReference type="Proteomes" id="UP000250235">
    <property type="component" value="Unassembled WGS sequence"/>
</dbReference>
<evidence type="ECO:0000313" key="3">
    <source>
        <dbReference type="Proteomes" id="UP000250235"/>
    </source>
</evidence>
<feature type="region of interest" description="Disordered" evidence="1">
    <location>
        <begin position="1"/>
        <end position="72"/>
    </location>
</feature>
<evidence type="ECO:0008006" key="4">
    <source>
        <dbReference type="Google" id="ProtNLM"/>
    </source>
</evidence>
<gene>
    <name evidence="2" type="ORF">F511_07802</name>
</gene>
<accession>A0A2Z7CKC3</accession>
<proteinExistence type="predicted"/>
<dbReference type="OrthoDB" id="207175at2759"/>
<evidence type="ECO:0000313" key="2">
    <source>
        <dbReference type="EMBL" id="KZV47388.1"/>
    </source>
</evidence>
<protein>
    <recommendedName>
        <fullName evidence="4">AP2/ERF domain-containing protein</fullName>
    </recommendedName>
</protein>
<dbReference type="AlphaFoldDB" id="A0A2Z7CKC3"/>
<keyword evidence="3" id="KW-1185">Reference proteome</keyword>
<evidence type="ECO:0000256" key="1">
    <source>
        <dbReference type="SAM" id="MobiDB-lite"/>
    </source>
</evidence>
<feature type="compositionally biased region" description="Basic and acidic residues" evidence="1">
    <location>
        <begin position="46"/>
        <end position="66"/>
    </location>
</feature>
<dbReference type="EMBL" id="KQ995297">
    <property type="protein sequence ID" value="KZV47388.1"/>
    <property type="molecule type" value="Genomic_DNA"/>
</dbReference>
<sequence>MSGIISTPGKPTSRTSKARNRAKGTKNDAKVREDRSSDLQQSAPSKLEREGRNSEEDGKSLDETRPKNPKLRILTGIQTVQNNWACDRRLTEKSRGNLRRRQRLCQGFVKLRAYDKAAIKCNGTEAVSNFDPSVYERDRHIGHRDAVSSFLLKGQGRY</sequence>
<organism evidence="2 3">
    <name type="scientific">Dorcoceras hygrometricum</name>
    <dbReference type="NCBI Taxonomy" id="472368"/>
    <lineage>
        <taxon>Eukaryota</taxon>
        <taxon>Viridiplantae</taxon>
        <taxon>Streptophyta</taxon>
        <taxon>Embryophyta</taxon>
        <taxon>Tracheophyta</taxon>
        <taxon>Spermatophyta</taxon>
        <taxon>Magnoliopsida</taxon>
        <taxon>eudicotyledons</taxon>
        <taxon>Gunneridae</taxon>
        <taxon>Pentapetalae</taxon>
        <taxon>asterids</taxon>
        <taxon>lamiids</taxon>
        <taxon>Lamiales</taxon>
        <taxon>Gesneriaceae</taxon>
        <taxon>Didymocarpoideae</taxon>
        <taxon>Trichosporeae</taxon>
        <taxon>Loxocarpinae</taxon>
        <taxon>Dorcoceras</taxon>
    </lineage>
</organism>
<reference evidence="2 3" key="1">
    <citation type="journal article" date="2015" name="Proc. Natl. Acad. Sci. U.S.A.">
        <title>The resurrection genome of Boea hygrometrica: A blueprint for survival of dehydration.</title>
        <authorList>
            <person name="Xiao L."/>
            <person name="Yang G."/>
            <person name="Zhang L."/>
            <person name="Yang X."/>
            <person name="Zhao S."/>
            <person name="Ji Z."/>
            <person name="Zhou Q."/>
            <person name="Hu M."/>
            <person name="Wang Y."/>
            <person name="Chen M."/>
            <person name="Xu Y."/>
            <person name="Jin H."/>
            <person name="Xiao X."/>
            <person name="Hu G."/>
            <person name="Bao F."/>
            <person name="Hu Y."/>
            <person name="Wan P."/>
            <person name="Li L."/>
            <person name="Deng X."/>
            <person name="Kuang T."/>
            <person name="Xiang C."/>
            <person name="Zhu J.K."/>
            <person name="Oliver M.J."/>
            <person name="He Y."/>
        </authorList>
    </citation>
    <scope>NUCLEOTIDE SEQUENCE [LARGE SCALE GENOMIC DNA]</scope>
    <source>
        <strain evidence="3">cv. XS01</strain>
    </source>
</reference>
<feature type="compositionally biased region" description="Basic and acidic residues" evidence="1">
    <location>
        <begin position="25"/>
        <end position="37"/>
    </location>
</feature>